<dbReference type="Proteomes" id="UP000623467">
    <property type="component" value="Unassembled WGS sequence"/>
</dbReference>
<evidence type="ECO:0000259" key="2">
    <source>
        <dbReference type="PROSITE" id="PS50837"/>
    </source>
</evidence>
<dbReference type="EMBL" id="JACAZH010000003">
    <property type="protein sequence ID" value="KAF7372886.1"/>
    <property type="molecule type" value="Genomic_DNA"/>
</dbReference>
<evidence type="ECO:0000313" key="4">
    <source>
        <dbReference type="Proteomes" id="UP000623467"/>
    </source>
</evidence>
<organism evidence="3 4">
    <name type="scientific">Mycena sanguinolenta</name>
    <dbReference type="NCBI Taxonomy" id="230812"/>
    <lineage>
        <taxon>Eukaryota</taxon>
        <taxon>Fungi</taxon>
        <taxon>Dikarya</taxon>
        <taxon>Basidiomycota</taxon>
        <taxon>Agaricomycotina</taxon>
        <taxon>Agaricomycetes</taxon>
        <taxon>Agaricomycetidae</taxon>
        <taxon>Agaricales</taxon>
        <taxon>Marasmiineae</taxon>
        <taxon>Mycenaceae</taxon>
        <taxon>Mycena</taxon>
    </lineage>
</organism>
<comment type="caution">
    <text evidence="3">The sequence shown here is derived from an EMBL/GenBank/DDBJ whole genome shotgun (WGS) entry which is preliminary data.</text>
</comment>
<sequence length="665" mass="75113">MFPDVQAMNNYINGGRGGVGGEGSGGGTGGAGGHGMGPSLNFDIRSGGDFTITNVEHGERGIDILHRTVASAAIHDSAESYPQPRCHPETRTKMLEGLHKWALDTDSKTAVLWMHGPAGAGKSAMMQTLAHQLKDAGILGASFFFKRDHATCGNAKTLFSTIAYQLALSVLCLRTPISQIVENDPSILLRSIETQIQKLIFEPCRSHQNDDPVAILIDGLDECEGHEIQRKILRAIRNSCSSKHLISLRFIVASRPEPHIREVFDSPFYSDVHRTLNVEQSFDDVHKYLCDEFSRIRTTEYISTPWPSSNVLNELVRRSSGYFIYASTIIKFIDDKNYRPMERLEIIQNGNKTDSEAFDALDQLYMTILCSTPRQSELIPILCAIVNFDLTAPTIDQLFGLADGETRVLLRGLQSVLHVPSNDYDEISSHHASFLDFLDNPNRSKEFCVGSLHRRMELARSVLTLCAGHYREIWALSFSSLTLARRWVSFIISLPPSPELWPLIGRMNPDYIFHPDSDLEGMLTWLRRIPSVPRGLIHLWKDYEYMYSFGDMISGSCGVQQETFFQRWHMFPSPKLLQVLASIAVVGHPKLSLTHTLLDLTWDELRNIICSLRPLTARPLTALPTLHQWVSSEFYPWPFRDVALVYIRRMVRNLATPKKANRKFR</sequence>
<dbReference type="AlphaFoldDB" id="A0A8H6Z9N4"/>
<keyword evidence="4" id="KW-1185">Reference proteome</keyword>
<dbReference type="PROSITE" id="PS50837">
    <property type="entry name" value="NACHT"/>
    <property type="match status" value="1"/>
</dbReference>
<keyword evidence="1" id="KW-0677">Repeat</keyword>
<dbReference type="Gene3D" id="3.40.50.300">
    <property type="entry name" value="P-loop containing nucleotide triphosphate hydrolases"/>
    <property type="match status" value="1"/>
</dbReference>
<dbReference type="Pfam" id="PF24883">
    <property type="entry name" value="NPHP3_N"/>
    <property type="match status" value="1"/>
</dbReference>
<dbReference type="InterPro" id="IPR007111">
    <property type="entry name" value="NACHT_NTPase"/>
</dbReference>
<evidence type="ECO:0000256" key="1">
    <source>
        <dbReference type="ARBA" id="ARBA00022737"/>
    </source>
</evidence>
<dbReference type="SUPFAM" id="SSF52540">
    <property type="entry name" value="P-loop containing nucleoside triphosphate hydrolases"/>
    <property type="match status" value="1"/>
</dbReference>
<dbReference type="PANTHER" id="PTHR10039:SF17">
    <property type="entry name" value="FUNGAL STAND N-TERMINAL GOODBYE DOMAIN-CONTAINING PROTEIN-RELATED"/>
    <property type="match status" value="1"/>
</dbReference>
<protein>
    <submittedName>
        <fullName evidence="3">Putative nwd2 protein</fullName>
    </submittedName>
</protein>
<name>A0A8H6Z9N4_9AGAR</name>
<gene>
    <name evidence="3" type="ORF">MSAN_00494800</name>
</gene>
<feature type="domain" description="NACHT" evidence="2">
    <location>
        <begin position="110"/>
        <end position="256"/>
    </location>
</feature>
<dbReference type="OrthoDB" id="2848161at2759"/>
<dbReference type="InterPro" id="IPR027417">
    <property type="entry name" value="P-loop_NTPase"/>
</dbReference>
<accession>A0A8H6Z9N4</accession>
<reference evidence="3" key="1">
    <citation type="submission" date="2020-05" db="EMBL/GenBank/DDBJ databases">
        <title>Mycena genomes resolve the evolution of fungal bioluminescence.</title>
        <authorList>
            <person name="Tsai I.J."/>
        </authorList>
    </citation>
    <scope>NUCLEOTIDE SEQUENCE</scope>
    <source>
        <strain evidence="3">160909Yilan</strain>
    </source>
</reference>
<dbReference type="PANTHER" id="PTHR10039">
    <property type="entry name" value="AMELOGENIN"/>
    <property type="match status" value="1"/>
</dbReference>
<proteinExistence type="predicted"/>
<dbReference type="InterPro" id="IPR056884">
    <property type="entry name" value="NPHP3-like_N"/>
</dbReference>
<evidence type="ECO:0000313" key="3">
    <source>
        <dbReference type="EMBL" id="KAF7372886.1"/>
    </source>
</evidence>